<dbReference type="Gene3D" id="3.10.450.360">
    <property type="match status" value="1"/>
</dbReference>
<reference evidence="2 3" key="1">
    <citation type="submission" date="2020-01" db="EMBL/GenBank/DDBJ databases">
        <title>Leptobacterium flavescens.</title>
        <authorList>
            <person name="Wang G."/>
        </authorList>
    </citation>
    <scope>NUCLEOTIDE SEQUENCE [LARGE SCALE GENOMIC DNA]</scope>
    <source>
        <strain evidence="2 3">KCTC 22160</strain>
    </source>
</reference>
<dbReference type="Proteomes" id="UP000468581">
    <property type="component" value="Unassembled WGS sequence"/>
</dbReference>
<dbReference type="RefSeq" id="WP_163607849.1">
    <property type="nucleotide sequence ID" value="NZ_JAABOO010000003.1"/>
</dbReference>
<proteinExistence type="predicted"/>
<keyword evidence="3" id="KW-1185">Reference proteome</keyword>
<dbReference type="EMBL" id="JAABOO010000003">
    <property type="protein sequence ID" value="NER14563.1"/>
    <property type="molecule type" value="Genomic_DNA"/>
</dbReference>
<evidence type="ECO:0000313" key="2">
    <source>
        <dbReference type="EMBL" id="NER14563.1"/>
    </source>
</evidence>
<name>A0A6P0UUR6_9FLAO</name>
<comment type="caution">
    <text evidence="2">The sequence shown here is derived from an EMBL/GenBank/DDBJ whole genome shotgun (WGS) entry which is preliminary data.</text>
</comment>
<feature type="chain" id="PRO_5027032133" description="Beta-lactamase-inhibitor-like PepSY-like domain-containing protein" evidence="1">
    <location>
        <begin position="23"/>
        <end position="98"/>
    </location>
</feature>
<accession>A0A6P0UUR6</accession>
<evidence type="ECO:0008006" key="4">
    <source>
        <dbReference type="Google" id="ProtNLM"/>
    </source>
</evidence>
<gene>
    <name evidence="2" type="ORF">GWK08_14000</name>
</gene>
<dbReference type="SUPFAM" id="SSF160574">
    <property type="entry name" value="BT0923-like"/>
    <property type="match status" value="1"/>
</dbReference>
<keyword evidence="1" id="KW-0732">Signal</keyword>
<feature type="signal peptide" evidence="1">
    <location>
        <begin position="1"/>
        <end position="22"/>
    </location>
</feature>
<dbReference type="AlphaFoldDB" id="A0A6P0UUR6"/>
<organism evidence="2 3">
    <name type="scientific">Leptobacterium flavescens</name>
    <dbReference type="NCBI Taxonomy" id="472055"/>
    <lineage>
        <taxon>Bacteria</taxon>
        <taxon>Pseudomonadati</taxon>
        <taxon>Bacteroidota</taxon>
        <taxon>Flavobacteriia</taxon>
        <taxon>Flavobacteriales</taxon>
        <taxon>Flavobacteriaceae</taxon>
        <taxon>Leptobacterium</taxon>
    </lineage>
</organism>
<protein>
    <recommendedName>
        <fullName evidence="4">Beta-lactamase-inhibitor-like PepSY-like domain-containing protein</fullName>
    </recommendedName>
</protein>
<sequence length="98" mass="10826">MKKVFIVSAFMLGFATVSGVYADTAINDEIIYVQDGFVAIAGEELPDAVKKALAKDYPNAELVKAYVNKDKQYKLELSVEGEAKTVYANEKGEWIDVE</sequence>
<evidence type="ECO:0000256" key="1">
    <source>
        <dbReference type="SAM" id="SignalP"/>
    </source>
</evidence>
<evidence type="ECO:0000313" key="3">
    <source>
        <dbReference type="Proteomes" id="UP000468581"/>
    </source>
</evidence>